<dbReference type="AlphaFoldDB" id="A0A6D2K585"/>
<comment type="similarity">
    <text evidence="2 4">Belongs to the SKP1 family.</text>
</comment>
<dbReference type="UniPathway" id="UPA00143"/>
<evidence type="ECO:0000259" key="5">
    <source>
        <dbReference type="Pfam" id="PF01466"/>
    </source>
</evidence>
<comment type="pathway">
    <text evidence="1 4">Protein modification; protein ubiquitination.</text>
</comment>
<dbReference type="GO" id="GO:0016567">
    <property type="term" value="P:protein ubiquitination"/>
    <property type="evidence" value="ECO:0007669"/>
    <property type="project" value="UniProtKB-UniRule"/>
</dbReference>
<dbReference type="EMBL" id="CACVBM020001385">
    <property type="protein sequence ID" value="CAA7048222.1"/>
    <property type="molecule type" value="Genomic_DNA"/>
</dbReference>
<dbReference type="CDD" id="cd18322">
    <property type="entry name" value="BTB_POZ_SKP1"/>
    <property type="match status" value="1"/>
</dbReference>
<dbReference type="PANTHER" id="PTHR11165">
    <property type="entry name" value="SKP1"/>
    <property type="match status" value="1"/>
</dbReference>
<dbReference type="InterPro" id="IPR016073">
    <property type="entry name" value="Skp1_comp_POZ"/>
</dbReference>
<protein>
    <recommendedName>
        <fullName evidence="4">SKP1-like protein</fullName>
    </recommendedName>
</protein>
<dbReference type="Gene3D" id="3.30.710.10">
    <property type="entry name" value="Potassium Channel Kv1.1, Chain A"/>
    <property type="match status" value="1"/>
</dbReference>
<gene>
    <name evidence="7" type="ORF">MERR_LOCUS35457</name>
</gene>
<dbReference type="GO" id="GO:0009867">
    <property type="term" value="P:jasmonic acid mediated signaling pathway"/>
    <property type="evidence" value="ECO:0007669"/>
    <property type="project" value="UniProtKB-ARBA"/>
</dbReference>
<feature type="domain" description="SKP1 component dimerisation" evidence="5">
    <location>
        <begin position="120"/>
        <end position="166"/>
    </location>
</feature>
<comment type="function">
    <text evidence="4">Involved in ubiquitination and subsequent proteasomal degradation of target proteins. Together with CUL1, RBX1 and a F-box protein, it forms a SCF E3 ubiquitin ligase complex. The functional specificity of this complex depends on the type of F-box protein. In the SCF complex, it serves as an adapter that links the F-box protein to CUL1.</text>
</comment>
<proteinExistence type="inferred from homology"/>
<evidence type="ECO:0000313" key="7">
    <source>
        <dbReference type="EMBL" id="CAA7048222.1"/>
    </source>
</evidence>
<comment type="subunit">
    <text evidence="4">Part of a SCF (SKP1-cullin-F-box) protein ligase complex.</text>
</comment>
<dbReference type="Pfam" id="PF01466">
    <property type="entry name" value="Skp1"/>
    <property type="match status" value="1"/>
</dbReference>
<dbReference type="SMART" id="SM00512">
    <property type="entry name" value="Skp1"/>
    <property type="match status" value="1"/>
</dbReference>
<accession>A0A6D2K585</accession>
<dbReference type="FunFam" id="3.30.710.10:FF:000026">
    <property type="entry name" value="E3 ubiquitin ligase complex SCF subunit"/>
    <property type="match status" value="1"/>
</dbReference>
<evidence type="ECO:0000256" key="4">
    <source>
        <dbReference type="PIRNR" id="PIRNR028729"/>
    </source>
</evidence>
<evidence type="ECO:0000256" key="1">
    <source>
        <dbReference type="ARBA" id="ARBA00004906"/>
    </source>
</evidence>
<keyword evidence="3 4" id="KW-0833">Ubl conjugation pathway</keyword>
<dbReference type="Pfam" id="PF03931">
    <property type="entry name" value="Skp1_POZ"/>
    <property type="match status" value="1"/>
</dbReference>
<reference evidence="7" key="1">
    <citation type="submission" date="2020-01" db="EMBL/GenBank/DDBJ databases">
        <authorList>
            <person name="Mishra B."/>
        </authorList>
    </citation>
    <scope>NUCLEOTIDE SEQUENCE [LARGE SCALE GENOMIC DNA]</scope>
</reference>
<keyword evidence="8" id="KW-1185">Reference proteome</keyword>
<dbReference type="OrthoDB" id="7827685at2759"/>
<organism evidence="7 8">
    <name type="scientific">Microthlaspi erraticum</name>
    <dbReference type="NCBI Taxonomy" id="1685480"/>
    <lineage>
        <taxon>Eukaryota</taxon>
        <taxon>Viridiplantae</taxon>
        <taxon>Streptophyta</taxon>
        <taxon>Embryophyta</taxon>
        <taxon>Tracheophyta</taxon>
        <taxon>Spermatophyta</taxon>
        <taxon>Magnoliopsida</taxon>
        <taxon>eudicotyledons</taxon>
        <taxon>Gunneridae</taxon>
        <taxon>Pentapetalae</taxon>
        <taxon>rosids</taxon>
        <taxon>malvids</taxon>
        <taxon>Brassicales</taxon>
        <taxon>Brassicaceae</taxon>
        <taxon>Coluteocarpeae</taxon>
        <taxon>Microthlaspi</taxon>
    </lineage>
</organism>
<evidence type="ECO:0000256" key="3">
    <source>
        <dbReference type="ARBA" id="ARBA00022786"/>
    </source>
</evidence>
<dbReference type="InterPro" id="IPR036296">
    <property type="entry name" value="SKP1-like_dim_sf"/>
</dbReference>
<evidence type="ECO:0000256" key="2">
    <source>
        <dbReference type="ARBA" id="ARBA00009993"/>
    </source>
</evidence>
<dbReference type="PIRSF" id="PIRSF028729">
    <property type="entry name" value="E3_ubiquit_lig_SCF_Skp"/>
    <property type="match status" value="1"/>
</dbReference>
<dbReference type="GO" id="GO:0006511">
    <property type="term" value="P:ubiquitin-dependent protein catabolic process"/>
    <property type="evidence" value="ECO:0007669"/>
    <property type="project" value="InterPro"/>
</dbReference>
<dbReference type="InterPro" id="IPR016072">
    <property type="entry name" value="Skp1_comp_dimer"/>
</dbReference>
<dbReference type="Proteomes" id="UP000467841">
    <property type="component" value="Unassembled WGS sequence"/>
</dbReference>
<sequence length="168" mass="18664">MSTSAKKIVLRSSDDKIFEVDEAVALQCKTVGHMIEDDCVENGVPLPNVTGKILAKVLEFCKKHVPVVVPDADADDVAVADPSPSSVEELKEWDDDFINEMDQATLLDVCQAADYLSTPKLLDLTCKAVAEMIRGKTPDEMRAFFRIVNDFTAEEEAEVRRANQWAFE</sequence>
<dbReference type="InterPro" id="IPR001232">
    <property type="entry name" value="SKP1-like"/>
</dbReference>
<comment type="caution">
    <text evidence="7">The sequence shown here is derived from an EMBL/GenBank/DDBJ whole genome shotgun (WGS) entry which is preliminary data.</text>
</comment>
<feature type="domain" description="SKP1 component POZ" evidence="6">
    <location>
        <begin position="6"/>
        <end position="65"/>
    </location>
</feature>
<dbReference type="InterPro" id="IPR016897">
    <property type="entry name" value="SKP1"/>
</dbReference>
<evidence type="ECO:0000313" key="8">
    <source>
        <dbReference type="Proteomes" id="UP000467841"/>
    </source>
</evidence>
<evidence type="ECO:0000259" key="6">
    <source>
        <dbReference type="Pfam" id="PF03931"/>
    </source>
</evidence>
<name>A0A6D2K585_9BRAS</name>
<dbReference type="InterPro" id="IPR011333">
    <property type="entry name" value="SKP1/BTB/POZ_sf"/>
</dbReference>
<dbReference type="SUPFAM" id="SSF54695">
    <property type="entry name" value="POZ domain"/>
    <property type="match status" value="1"/>
</dbReference>
<dbReference type="SUPFAM" id="SSF81382">
    <property type="entry name" value="Skp1 dimerisation domain-like"/>
    <property type="match status" value="1"/>
</dbReference>